<dbReference type="AlphaFoldDB" id="A0A7W9SF12"/>
<sequence length="429" mass="49087">MNVENLIKEEARHLKNSRRTIEIAPDISEKHINTIQKKYGATLRESIAKQILVMSYTGTGFFFLTGDTFYFDNFLQGGLQQVPFTEIKAIKAESGGVFSPDKIYFKTMNKEYVLDGCIDGINLSTISSVFNRIIEFTQNQTDVVFTTSNQGVLSSQLPEEIKLLYLQILCNYVYLNDEMIDANEYNAITKISVRMEINGDTRAILRKYMNDFSNRIKTGYLLSSLKKNTENQTGYWDAVKYCLMQDVLYIHTIQTPGRRWEEDGFIGSLMEHCLLNREQITTMEKAVLLNISMQSKDADMGKLKDSWGKFIKSIKDTSGYVPTLYLFCSGSIYGLKSYEGFFEKDETSQNAINKKRELILQEVISNNQKAVNILIGDMNYLADRLEKALQEGDKIQQEYSAIKLLLKRIKSTNGIVKQEEECVKLISNS</sequence>
<dbReference type="EMBL" id="JACHHH010000001">
    <property type="protein sequence ID" value="MBB6040165.1"/>
    <property type="molecule type" value="Genomic_DNA"/>
</dbReference>
<dbReference type="GeneID" id="85013700"/>
<protein>
    <submittedName>
        <fullName evidence="1">Uncharacterized protein</fullName>
    </submittedName>
</protein>
<evidence type="ECO:0000313" key="1">
    <source>
        <dbReference type="EMBL" id="MBB6040165.1"/>
    </source>
</evidence>
<dbReference type="RefSeq" id="WP_183681599.1">
    <property type="nucleotide sequence ID" value="NZ_JACHHH010000001.1"/>
</dbReference>
<gene>
    <name evidence="1" type="ORF">HNQ46_000126</name>
</gene>
<dbReference type="Proteomes" id="UP000522163">
    <property type="component" value="Unassembled WGS sequence"/>
</dbReference>
<organism evidence="1 2">
    <name type="scientific">Oribacterium sinus</name>
    <dbReference type="NCBI Taxonomy" id="237576"/>
    <lineage>
        <taxon>Bacteria</taxon>
        <taxon>Bacillati</taxon>
        <taxon>Bacillota</taxon>
        <taxon>Clostridia</taxon>
        <taxon>Lachnospirales</taxon>
        <taxon>Lachnospiraceae</taxon>
        <taxon>Oribacterium</taxon>
    </lineage>
</organism>
<comment type="caution">
    <text evidence="1">The sequence shown here is derived from an EMBL/GenBank/DDBJ whole genome shotgun (WGS) entry which is preliminary data.</text>
</comment>
<evidence type="ECO:0000313" key="2">
    <source>
        <dbReference type="Proteomes" id="UP000522163"/>
    </source>
</evidence>
<name>A0A7W9SF12_9FIRM</name>
<accession>A0A7W9SF12</accession>
<proteinExistence type="predicted"/>
<reference evidence="1 2" key="1">
    <citation type="submission" date="2020-08" db="EMBL/GenBank/DDBJ databases">
        <title>Genomic Encyclopedia of Type Strains, Phase IV (KMG-IV): sequencing the most valuable type-strain genomes for metagenomic binning, comparative biology and taxonomic classification.</title>
        <authorList>
            <person name="Goeker M."/>
        </authorList>
    </citation>
    <scope>NUCLEOTIDE SEQUENCE [LARGE SCALE GENOMIC DNA]</scope>
    <source>
        <strain evidence="1 2">DSM 17245</strain>
    </source>
</reference>